<dbReference type="InterPro" id="IPR025737">
    <property type="entry name" value="FApF"/>
</dbReference>
<dbReference type="Proteomes" id="UP000265882">
    <property type="component" value="Unassembled WGS sequence"/>
</dbReference>
<dbReference type="EMBL" id="QZKU01000092">
    <property type="protein sequence ID" value="RJP19182.1"/>
    <property type="molecule type" value="Genomic_DNA"/>
</dbReference>
<comment type="caution">
    <text evidence="2">The sequence shown here is derived from an EMBL/GenBank/DDBJ whole genome shotgun (WGS) entry which is preliminary data.</text>
</comment>
<evidence type="ECO:0000313" key="2">
    <source>
        <dbReference type="EMBL" id="RJP19182.1"/>
    </source>
</evidence>
<feature type="signal peptide" evidence="1">
    <location>
        <begin position="1"/>
        <end position="22"/>
    </location>
</feature>
<feature type="chain" id="PRO_5017223292" evidence="1">
    <location>
        <begin position="23"/>
        <end position="304"/>
    </location>
</feature>
<organism evidence="2 3">
    <name type="scientific">Abyssobacteria bacterium (strain SURF_5)</name>
    <dbReference type="NCBI Taxonomy" id="2093360"/>
    <lineage>
        <taxon>Bacteria</taxon>
        <taxon>Pseudomonadati</taxon>
        <taxon>Candidatus Hydrogenedentota</taxon>
        <taxon>Candidatus Abyssobacteria</taxon>
    </lineage>
</organism>
<name>A0A3A4NJ57_ABYX5</name>
<dbReference type="Pfam" id="PF13557">
    <property type="entry name" value="Phenol_MetA_deg"/>
    <property type="match status" value="1"/>
</dbReference>
<gene>
    <name evidence="2" type="ORF">C4520_13420</name>
</gene>
<sequence>MKRLAGSLLVITLILFSIPALALNQPPVNLGFTNFLDGASPGPGWYLTEYFQFYNADDLEGDNGQTLDDDLDLDLFVNLNQIIYQSDITFLGGNPGLDIIVPLVDVDVDSDVPGLTANDGGFGDILVGPFIQWGPHMLLDRPYFHRFEFQVVAPTGKYSDSYGLNPGANVWQINPYYAFTYFLTPKLTTSLRFHYLWTEENDDHPSPFDVQAGQAIHFNYAMAYAVTDFLRLGVAGYYLKQLEEDEFDGDNIDDTEEEVFAIGPGLVWHITKDLTFMGAVNFETEVENRPDGIRSTLRLIWKFW</sequence>
<reference evidence="2 3" key="1">
    <citation type="journal article" date="2017" name="ISME J.">
        <title>Energy and carbon metabolisms in a deep terrestrial subsurface fluid microbial community.</title>
        <authorList>
            <person name="Momper L."/>
            <person name="Jungbluth S.P."/>
            <person name="Lee M.D."/>
            <person name="Amend J.P."/>
        </authorList>
    </citation>
    <scope>NUCLEOTIDE SEQUENCE [LARGE SCALE GENOMIC DNA]</scope>
    <source>
        <strain evidence="2">SURF_5</strain>
    </source>
</reference>
<evidence type="ECO:0000256" key="1">
    <source>
        <dbReference type="SAM" id="SignalP"/>
    </source>
</evidence>
<evidence type="ECO:0000313" key="3">
    <source>
        <dbReference type="Proteomes" id="UP000265882"/>
    </source>
</evidence>
<keyword evidence="1" id="KW-0732">Signal</keyword>
<protein>
    <submittedName>
        <fullName evidence="2">Phenol degradation protein meta</fullName>
    </submittedName>
</protein>
<proteinExistence type="predicted"/>
<accession>A0A3A4NJ57</accession>
<dbReference type="AlphaFoldDB" id="A0A3A4NJ57"/>